<sequence>MENNTRHDSNPELVDPKNQSSTSTQSQAIPMSPSLTNYLSFPTQQRK</sequence>
<dbReference type="EMBL" id="AWUE01017996">
    <property type="protein sequence ID" value="OMO83303.1"/>
    <property type="molecule type" value="Genomic_DNA"/>
</dbReference>
<evidence type="ECO:0000313" key="2">
    <source>
        <dbReference type="EMBL" id="OMO83303.1"/>
    </source>
</evidence>
<accession>A0A1R3IL67</accession>
<proteinExistence type="predicted"/>
<dbReference type="Proteomes" id="UP000187203">
    <property type="component" value="Unassembled WGS sequence"/>
</dbReference>
<feature type="region of interest" description="Disordered" evidence="1">
    <location>
        <begin position="1"/>
        <end position="47"/>
    </location>
</feature>
<evidence type="ECO:0000256" key="1">
    <source>
        <dbReference type="SAM" id="MobiDB-lite"/>
    </source>
</evidence>
<comment type="caution">
    <text evidence="2">The sequence shown here is derived from an EMBL/GenBank/DDBJ whole genome shotgun (WGS) entry which is preliminary data.</text>
</comment>
<organism evidence="2 3">
    <name type="scientific">Corchorus olitorius</name>
    <dbReference type="NCBI Taxonomy" id="93759"/>
    <lineage>
        <taxon>Eukaryota</taxon>
        <taxon>Viridiplantae</taxon>
        <taxon>Streptophyta</taxon>
        <taxon>Embryophyta</taxon>
        <taxon>Tracheophyta</taxon>
        <taxon>Spermatophyta</taxon>
        <taxon>Magnoliopsida</taxon>
        <taxon>eudicotyledons</taxon>
        <taxon>Gunneridae</taxon>
        <taxon>Pentapetalae</taxon>
        <taxon>rosids</taxon>
        <taxon>malvids</taxon>
        <taxon>Malvales</taxon>
        <taxon>Malvaceae</taxon>
        <taxon>Grewioideae</taxon>
        <taxon>Apeibeae</taxon>
        <taxon>Corchorus</taxon>
    </lineage>
</organism>
<feature type="compositionally biased region" description="Polar residues" evidence="1">
    <location>
        <begin position="17"/>
        <end position="47"/>
    </location>
</feature>
<keyword evidence="3" id="KW-1185">Reference proteome</keyword>
<dbReference type="AlphaFoldDB" id="A0A1R3IL67"/>
<reference evidence="3" key="1">
    <citation type="submission" date="2013-09" db="EMBL/GenBank/DDBJ databases">
        <title>Corchorus olitorius genome sequencing.</title>
        <authorList>
            <person name="Alam M."/>
            <person name="Haque M.S."/>
            <person name="Islam M.S."/>
            <person name="Emdad E.M."/>
            <person name="Islam M.M."/>
            <person name="Ahmed B."/>
            <person name="Halim A."/>
            <person name="Hossen Q.M.M."/>
            <person name="Hossain M.Z."/>
            <person name="Ahmed R."/>
            <person name="Khan M.M."/>
            <person name="Islam R."/>
            <person name="Rashid M.M."/>
            <person name="Khan S.A."/>
            <person name="Rahman M.S."/>
            <person name="Alam M."/>
            <person name="Yahiya A.S."/>
            <person name="Khan M.S."/>
            <person name="Azam M.S."/>
            <person name="Haque T."/>
            <person name="Lashkar M.Z.H."/>
            <person name="Akhand A.I."/>
            <person name="Morshed G."/>
            <person name="Roy S."/>
            <person name="Uddin K.S."/>
            <person name="Rabeya T."/>
            <person name="Hossain A.S."/>
            <person name="Chowdhury A."/>
            <person name="Snigdha A.R."/>
            <person name="Mortoza M.S."/>
            <person name="Matin S.A."/>
            <person name="Hoque S.M.E."/>
            <person name="Islam M.K."/>
            <person name="Roy D.K."/>
            <person name="Haider R."/>
            <person name="Moosa M.M."/>
            <person name="Elias S.M."/>
            <person name="Hasan A.M."/>
            <person name="Jahan S."/>
            <person name="Shafiuddin M."/>
            <person name="Mahmood N."/>
            <person name="Shommy N.S."/>
        </authorList>
    </citation>
    <scope>NUCLEOTIDE SEQUENCE [LARGE SCALE GENOMIC DNA]</scope>
    <source>
        <strain evidence="3">cv. O-4</strain>
    </source>
</reference>
<protein>
    <submittedName>
        <fullName evidence="2">Uncharacterized protein</fullName>
    </submittedName>
</protein>
<feature type="compositionally biased region" description="Basic and acidic residues" evidence="1">
    <location>
        <begin position="1"/>
        <end position="10"/>
    </location>
</feature>
<gene>
    <name evidence="2" type="ORF">COLO4_22603</name>
</gene>
<name>A0A1R3IL67_9ROSI</name>
<evidence type="ECO:0000313" key="3">
    <source>
        <dbReference type="Proteomes" id="UP000187203"/>
    </source>
</evidence>